<name>A0A1Z1SWB2_PROMI</name>
<reference evidence="8 9" key="2">
    <citation type="submission" date="2018-06" db="EMBL/GenBank/DDBJ databases">
        <authorList>
            <consortium name="Pathogen Informatics"/>
            <person name="Doyle S."/>
        </authorList>
    </citation>
    <scope>NUCLEOTIDE SEQUENCE [LARGE SCALE GENOMIC DNA]</scope>
    <source>
        <strain evidence="5 8">NCTC10975</strain>
        <strain evidence="6 9">NCTC11938</strain>
    </source>
</reference>
<dbReference type="GO" id="GO:0005829">
    <property type="term" value="C:cytosol"/>
    <property type="evidence" value="ECO:0007669"/>
    <property type="project" value="TreeGrafter"/>
</dbReference>
<reference evidence="4 7" key="1">
    <citation type="submission" date="2017-05" db="EMBL/GenBank/DDBJ databases">
        <title>Whole genome sequencing of Proteus mirabilis AR_0155.</title>
        <authorList>
            <person name="Conlan S."/>
            <person name="Thomas P.J."/>
            <person name="Mullikin J."/>
            <person name="Frank K.M."/>
            <person name="Segre J.A."/>
        </authorList>
    </citation>
    <scope>NUCLEOTIDE SEQUENCE [LARGE SCALE GENOMIC DNA]</scope>
    <source>
        <strain evidence="4 7">AR_0155</strain>
    </source>
</reference>
<accession>A0A1Z1SWB2</accession>
<dbReference type="EC" id="3.1.-.-" evidence="5"/>
<protein>
    <submittedName>
        <fullName evidence="4 5">Esterase</fullName>
        <ecNumber evidence="5">3.1.-.-</ecNumber>
    </submittedName>
</protein>
<feature type="domain" description="Thioesterase" evidence="3">
    <location>
        <begin position="50"/>
        <end position="127"/>
    </location>
</feature>
<dbReference type="InterPro" id="IPR003736">
    <property type="entry name" value="PAAI_dom"/>
</dbReference>
<dbReference type="NCBIfam" id="TIGR00369">
    <property type="entry name" value="unchar_dom_1"/>
    <property type="match status" value="1"/>
</dbReference>
<organism evidence="5 8">
    <name type="scientific">Proteus mirabilis</name>
    <dbReference type="NCBI Taxonomy" id="584"/>
    <lineage>
        <taxon>Bacteria</taxon>
        <taxon>Pseudomonadati</taxon>
        <taxon>Pseudomonadota</taxon>
        <taxon>Gammaproteobacteria</taxon>
        <taxon>Enterobacterales</taxon>
        <taxon>Morganellaceae</taxon>
        <taxon>Proteus</taxon>
    </lineage>
</organism>
<dbReference type="Pfam" id="PF03061">
    <property type="entry name" value="4HBT"/>
    <property type="match status" value="1"/>
</dbReference>
<evidence type="ECO:0000313" key="8">
    <source>
        <dbReference type="Proteomes" id="UP000251485"/>
    </source>
</evidence>
<evidence type="ECO:0000313" key="9">
    <source>
        <dbReference type="Proteomes" id="UP000254191"/>
    </source>
</evidence>
<evidence type="ECO:0000256" key="1">
    <source>
        <dbReference type="ARBA" id="ARBA00008324"/>
    </source>
</evidence>
<dbReference type="STRING" id="584.AOUC001_08490"/>
<comment type="similarity">
    <text evidence="1">Belongs to the thioesterase PaaI family.</text>
</comment>
<dbReference type="PANTHER" id="PTHR43240:SF5">
    <property type="entry name" value="1,4-DIHYDROXY-2-NAPHTHOYL-COA THIOESTERASE 1"/>
    <property type="match status" value="1"/>
</dbReference>
<dbReference type="EMBL" id="CP021694">
    <property type="protein sequence ID" value="ARX34686.1"/>
    <property type="molecule type" value="Genomic_DNA"/>
</dbReference>
<sequence>MIWKRKTTLGQLNHISPNNMVGHLGIELTALGEDYLEGTMPVDQRTKQPFGLLHGGASVVLAETLGSIAGYLCTEGEQKVVGLEINANHMRAVKEGVVKGVCKPIHLGRTHQVWSIEIFDDADRKVCISRLTTAVIV</sequence>
<dbReference type="GO" id="GO:0061522">
    <property type="term" value="F:1,4-dihydroxy-2-naphthoyl-CoA thioesterase activity"/>
    <property type="evidence" value="ECO:0007669"/>
    <property type="project" value="TreeGrafter"/>
</dbReference>
<evidence type="ECO:0000259" key="3">
    <source>
        <dbReference type="Pfam" id="PF03061"/>
    </source>
</evidence>
<dbReference type="Gene3D" id="3.10.129.10">
    <property type="entry name" value="Hotdog Thioesterase"/>
    <property type="match status" value="1"/>
</dbReference>
<evidence type="ECO:0000313" key="5">
    <source>
        <dbReference type="EMBL" id="SPY98235.1"/>
    </source>
</evidence>
<dbReference type="EMBL" id="UAUE01000024">
    <property type="protein sequence ID" value="SPY98235.1"/>
    <property type="molecule type" value="Genomic_DNA"/>
</dbReference>
<dbReference type="Proteomes" id="UP000254191">
    <property type="component" value="Unassembled WGS sequence"/>
</dbReference>
<dbReference type="Proteomes" id="UP000251485">
    <property type="component" value="Unassembled WGS sequence"/>
</dbReference>
<dbReference type="PANTHER" id="PTHR43240">
    <property type="entry name" value="1,4-DIHYDROXY-2-NAPHTHOYL-COA THIOESTERASE 1"/>
    <property type="match status" value="1"/>
</dbReference>
<dbReference type="FunFam" id="3.10.129.10:FF:000002">
    <property type="entry name" value="1,4-dihydroxy-2-naphthoyl-CoA hydrolase"/>
    <property type="match status" value="1"/>
</dbReference>
<dbReference type="AlphaFoldDB" id="A0A1Z1SWB2"/>
<evidence type="ECO:0000313" key="4">
    <source>
        <dbReference type="EMBL" id="ARX34686.1"/>
    </source>
</evidence>
<keyword evidence="2 5" id="KW-0378">Hydrolase</keyword>
<gene>
    <name evidence="5" type="primary">ydiI</name>
    <name evidence="4" type="ORF">AM402_11225</name>
    <name evidence="5" type="ORF">NCTC10975_03091</name>
    <name evidence="6" type="ORF">NCTC11938_04763</name>
</gene>
<dbReference type="InterPro" id="IPR006683">
    <property type="entry name" value="Thioestr_dom"/>
</dbReference>
<dbReference type="RefSeq" id="WP_004243169.1">
    <property type="nucleotide sequence ID" value="NZ_ABFCQN020000016.1"/>
</dbReference>
<dbReference type="EMBL" id="UGTS01000006">
    <property type="protein sequence ID" value="SUC40466.1"/>
    <property type="molecule type" value="Genomic_DNA"/>
</dbReference>
<evidence type="ECO:0000313" key="7">
    <source>
        <dbReference type="Proteomes" id="UP000195540"/>
    </source>
</evidence>
<dbReference type="InterPro" id="IPR029069">
    <property type="entry name" value="HotDog_dom_sf"/>
</dbReference>
<evidence type="ECO:0000256" key="2">
    <source>
        <dbReference type="ARBA" id="ARBA00022801"/>
    </source>
</evidence>
<proteinExistence type="inferred from homology"/>
<dbReference type="OrthoDB" id="9798208at2"/>
<dbReference type="SUPFAM" id="SSF54637">
    <property type="entry name" value="Thioesterase/thiol ester dehydrase-isomerase"/>
    <property type="match status" value="1"/>
</dbReference>
<dbReference type="CDD" id="cd03443">
    <property type="entry name" value="PaaI_thioesterase"/>
    <property type="match status" value="1"/>
</dbReference>
<dbReference type="Proteomes" id="UP000195540">
    <property type="component" value="Chromosome"/>
</dbReference>
<evidence type="ECO:0000313" key="6">
    <source>
        <dbReference type="EMBL" id="SUC40466.1"/>
    </source>
</evidence>